<comment type="caution">
    <text evidence="1">The sequence shown here is derived from an EMBL/GenBank/DDBJ whole genome shotgun (WGS) entry which is preliminary data.</text>
</comment>
<organism evidence="1 2">
    <name type="scientific">Catenulispora subtropica</name>
    <dbReference type="NCBI Taxonomy" id="450798"/>
    <lineage>
        <taxon>Bacteria</taxon>
        <taxon>Bacillati</taxon>
        <taxon>Actinomycetota</taxon>
        <taxon>Actinomycetes</taxon>
        <taxon>Catenulisporales</taxon>
        <taxon>Catenulisporaceae</taxon>
        <taxon>Catenulispora</taxon>
    </lineage>
</organism>
<protein>
    <submittedName>
        <fullName evidence="1">Uncharacterized protein</fullName>
    </submittedName>
</protein>
<evidence type="ECO:0000313" key="1">
    <source>
        <dbReference type="EMBL" id="GAA1989119.1"/>
    </source>
</evidence>
<evidence type="ECO:0000313" key="2">
    <source>
        <dbReference type="Proteomes" id="UP001499854"/>
    </source>
</evidence>
<accession>A0ABP5E4E8</accession>
<dbReference type="EMBL" id="BAAAQM010000041">
    <property type="protein sequence ID" value="GAA1989119.1"/>
    <property type="molecule type" value="Genomic_DNA"/>
</dbReference>
<sequence length="77" mass="8453">MLSADSSGEPVAAKIRVPSARPLTVCPATCARLMKKRDPNSGTAKSCRYVRMPEVSARVPRDRYCFAWRRNDGVLAG</sequence>
<keyword evidence="2" id="KW-1185">Reference proteome</keyword>
<name>A0ABP5E4E8_9ACTN</name>
<gene>
    <name evidence="1" type="ORF">GCM10009838_60020</name>
</gene>
<dbReference type="Proteomes" id="UP001499854">
    <property type="component" value="Unassembled WGS sequence"/>
</dbReference>
<reference evidence="2" key="1">
    <citation type="journal article" date="2019" name="Int. J. Syst. Evol. Microbiol.">
        <title>The Global Catalogue of Microorganisms (GCM) 10K type strain sequencing project: providing services to taxonomists for standard genome sequencing and annotation.</title>
        <authorList>
            <consortium name="The Broad Institute Genomics Platform"/>
            <consortium name="The Broad Institute Genome Sequencing Center for Infectious Disease"/>
            <person name="Wu L."/>
            <person name="Ma J."/>
        </authorList>
    </citation>
    <scope>NUCLEOTIDE SEQUENCE [LARGE SCALE GENOMIC DNA]</scope>
    <source>
        <strain evidence="2">JCM 16013</strain>
    </source>
</reference>
<proteinExistence type="predicted"/>